<accession>A0AAJ2K062</accession>
<name>A0AAJ2K062_9BACL</name>
<keyword evidence="2" id="KW-1185">Reference proteome</keyword>
<comment type="caution">
    <text evidence="1">The sequence shown here is derived from an EMBL/GenBank/DDBJ whole genome shotgun (WGS) entry which is preliminary data.</text>
</comment>
<reference evidence="2" key="1">
    <citation type="submission" date="2023-09" db="EMBL/GenBank/DDBJ databases">
        <title>Paenibacillus sp. chi10 Genome sequencing and assembly.</title>
        <authorList>
            <person name="Kim I."/>
        </authorList>
    </citation>
    <scope>NUCLEOTIDE SEQUENCE [LARGE SCALE GENOMIC DNA]</scope>
    <source>
        <strain evidence="2">chi10</strain>
    </source>
</reference>
<evidence type="ECO:0000313" key="2">
    <source>
        <dbReference type="Proteomes" id="UP001250538"/>
    </source>
</evidence>
<organism evidence="1 2">
    <name type="scientific">Paenibacillus suaedae</name>
    <dbReference type="NCBI Taxonomy" id="3077233"/>
    <lineage>
        <taxon>Bacteria</taxon>
        <taxon>Bacillati</taxon>
        <taxon>Bacillota</taxon>
        <taxon>Bacilli</taxon>
        <taxon>Bacillales</taxon>
        <taxon>Paenibacillaceae</taxon>
        <taxon>Paenibacillus</taxon>
    </lineage>
</organism>
<dbReference type="EMBL" id="JAVYAA010000006">
    <property type="protein sequence ID" value="MDT8978964.1"/>
    <property type="molecule type" value="Genomic_DNA"/>
</dbReference>
<dbReference type="Proteomes" id="UP001250538">
    <property type="component" value="Unassembled WGS sequence"/>
</dbReference>
<dbReference type="RefSeq" id="WP_021253640.1">
    <property type="nucleotide sequence ID" value="NZ_JAVYAA010000006.1"/>
</dbReference>
<sequence length="93" mass="10381">MSKSKALRTSRSSDVVNQVYSNRVLRSEFDRNWRTEISRSGYVIYIATANRAKVEVILSGGINKRLVFPRGGRVIVGGGGTSHYSKPHRTITI</sequence>
<protein>
    <submittedName>
        <fullName evidence="1">Uncharacterized protein</fullName>
    </submittedName>
</protein>
<proteinExistence type="predicted"/>
<gene>
    <name evidence="1" type="ORF">RQP50_22245</name>
</gene>
<dbReference type="AlphaFoldDB" id="A0AAJ2K062"/>
<evidence type="ECO:0000313" key="1">
    <source>
        <dbReference type="EMBL" id="MDT8978964.1"/>
    </source>
</evidence>